<evidence type="ECO:0000313" key="12">
    <source>
        <dbReference type="Proteomes" id="UP000305709"/>
    </source>
</evidence>
<dbReference type="GO" id="GO:0006355">
    <property type="term" value="P:regulation of DNA-templated transcription"/>
    <property type="evidence" value="ECO:0007669"/>
    <property type="project" value="InterPro"/>
</dbReference>
<comment type="catalytic activity">
    <reaction evidence="1">
        <text>ATP + protein L-histidine = ADP + protein N-phospho-L-histidine.</text>
        <dbReference type="EC" id="2.7.13.3"/>
    </reaction>
</comment>
<feature type="domain" description="Histidine kinase" evidence="9">
    <location>
        <begin position="152"/>
        <end position="366"/>
    </location>
</feature>
<accession>A0A5C4NFU8</accession>
<dbReference type="InterPro" id="IPR035965">
    <property type="entry name" value="PAS-like_dom_sf"/>
</dbReference>
<dbReference type="Proteomes" id="UP000305709">
    <property type="component" value="Unassembled WGS sequence"/>
</dbReference>
<evidence type="ECO:0000259" key="10">
    <source>
        <dbReference type="PROSITE" id="PS50112"/>
    </source>
</evidence>
<keyword evidence="12" id="KW-1185">Reference proteome</keyword>
<dbReference type="Gene3D" id="3.30.450.20">
    <property type="entry name" value="PAS domain"/>
    <property type="match status" value="1"/>
</dbReference>
<dbReference type="SMART" id="SM00387">
    <property type="entry name" value="HATPase_c"/>
    <property type="match status" value="1"/>
</dbReference>
<dbReference type="PRINTS" id="PR00344">
    <property type="entry name" value="BCTRLSENSOR"/>
</dbReference>
<dbReference type="Pfam" id="PF00989">
    <property type="entry name" value="PAS"/>
    <property type="match status" value="1"/>
</dbReference>
<dbReference type="PANTHER" id="PTHR43065">
    <property type="entry name" value="SENSOR HISTIDINE KINASE"/>
    <property type="match status" value="1"/>
</dbReference>
<reference evidence="11 12" key="1">
    <citation type="submission" date="2019-06" db="EMBL/GenBank/DDBJ databases">
        <authorList>
            <person name="Jiang L."/>
        </authorList>
    </citation>
    <scope>NUCLEOTIDE SEQUENCE [LARGE SCALE GENOMIC DNA]</scope>
    <source>
        <strain evidence="11 12">YIM 48858</strain>
    </source>
</reference>
<dbReference type="SUPFAM" id="SSF55785">
    <property type="entry name" value="PYP-like sensor domain (PAS domain)"/>
    <property type="match status" value="1"/>
</dbReference>
<comment type="caution">
    <text evidence="11">The sequence shown here is derived from an EMBL/GenBank/DDBJ whole genome shotgun (WGS) entry which is preliminary data.</text>
</comment>
<evidence type="ECO:0000256" key="2">
    <source>
        <dbReference type="ARBA" id="ARBA00012438"/>
    </source>
</evidence>
<dbReference type="GO" id="GO:0000160">
    <property type="term" value="P:phosphorelay signal transduction system"/>
    <property type="evidence" value="ECO:0007669"/>
    <property type="project" value="UniProtKB-KW"/>
</dbReference>
<dbReference type="EC" id="2.7.13.3" evidence="2"/>
<evidence type="ECO:0000256" key="6">
    <source>
        <dbReference type="ARBA" id="ARBA00022777"/>
    </source>
</evidence>
<feature type="domain" description="PAS" evidence="10">
    <location>
        <begin position="22"/>
        <end position="67"/>
    </location>
</feature>
<dbReference type="Gene3D" id="3.30.565.10">
    <property type="entry name" value="Histidine kinase-like ATPase, C-terminal domain"/>
    <property type="match status" value="1"/>
</dbReference>
<dbReference type="InterPro" id="IPR036890">
    <property type="entry name" value="HATPase_C_sf"/>
</dbReference>
<evidence type="ECO:0000256" key="1">
    <source>
        <dbReference type="ARBA" id="ARBA00000085"/>
    </source>
</evidence>
<name>A0A5C4NFU8_9RHOB</name>
<dbReference type="Gene3D" id="1.10.287.130">
    <property type="match status" value="1"/>
</dbReference>
<sequence>MDEARIMRGPVLDRGGLGAEFDDGLLGRLLSPLSDAVLLLDEAGRIALLNPAAERLFGYDPGEALGREWRHLIPRGLGRSLGGIEPDGPDMTLHGLGRRRDGLLFEAGFLLGAMRMGERRLRRLLVRETSGARQEDHHHWSRLTLLGKLAPSLAHELAQPLATLTHLAASCREILSSGGAPNVISPAEILDEIGSQAARAGDLVRALRAFALGGAGARAPESVAKLVADARRLALPDSEARGIRVDVAVDPGLEVLVDRVLIQQALVNLLRNAAEGMVGRPRRELAVRGRRRAERWAEIRVEDTGPGLPPHLAARLFMAPFTTKPDGLGLGLSICKDIVEAHGGSIWLENRPPHGATFAFTLPLVVQV</sequence>
<dbReference type="SMART" id="SM00091">
    <property type="entry name" value="PAS"/>
    <property type="match status" value="1"/>
</dbReference>
<dbReference type="PROSITE" id="PS50112">
    <property type="entry name" value="PAS"/>
    <property type="match status" value="1"/>
</dbReference>
<dbReference type="PANTHER" id="PTHR43065:SF10">
    <property type="entry name" value="PEROXIDE STRESS-ACTIVATED HISTIDINE KINASE MAK3"/>
    <property type="match status" value="1"/>
</dbReference>
<keyword evidence="3" id="KW-0597">Phosphoprotein</keyword>
<keyword evidence="7" id="KW-0067">ATP-binding</keyword>
<dbReference type="GO" id="GO:0005524">
    <property type="term" value="F:ATP binding"/>
    <property type="evidence" value="ECO:0007669"/>
    <property type="project" value="UniProtKB-KW"/>
</dbReference>
<keyword evidence="8" id="KW-0902">Two-component regulatory system</keyword>
<dbReference type="InterPro" id="IPR013767">
    <property type="entry name" value="PAS_fold"/>
</dbReference>
<organism evidence="11 12">
    <name type="scientific">Rubellimicrobium roseum</name>
    <dbReference type="NCBI Taxonomy" id="687525"/>
    <lineage>
        <taxon>Bacteria</taxon>
        <taxon>Pseudomonadati</taxon>
        <taxon>Pseudomonadota</taxon>
        <taxon>Alphaproteobacteria</taxon>
        <taxon>Rhodobacterales</taxon>
        <taxon>Roseobacteraceae</taxon>
        <taxon>Rubellimicrobium</taxon>
    </lineage>
</organism>
<evidence type="ECO:0000256" key="5">
    <source>
        <dbReference type="ARBA" id="ARBA00022741"/>
    </source>
</evidence>
<dbReference type="NCBIfam" id="TIGR00229">
    <property type="entry name" value="sensory_box"/>
    <property type="match status" value="1"/>
</dbReference>
<dbReference type="Pfam" id="PF02518">
    <property type="entry name" value="HATPase_c"/>
    <property type="match status" value="1"/>
</dbReference>
<protein>
    <recommendedName>
        <fullName evidence="2">histidine kinase</fullName>
        <ecNumber evidence="2">2.7.13.3</ecNumber>
    </recommendedName>
</protein>
<evidence type="ECO:0000259" key="9">
    <source>
        <dbReference type="PROSITE" id="PS50109"/>
    </source>
</evidence>
<dbReference type="OrthoDB" id="9795133at2"/>
<evidence type="ECO:0000256" key="7">
    <source>
        <dbReference type="ARBA" id="ARBA00022840"/>
    </source>
</evidence>
<dbReference type="InterPro" id="IPR005467">
    <property type="entry name" value="His_kinase_dom"/>
</dbReference>
<evidence type="ECO:0000256" key="8">
    <source>
        <dbReference type="ARBA" id="ARBA00023012"/>
    </source>
</evidence>
<evidence type="ECO:0000256" key="3">
    <source>
        <dbReference type="ARBA" id="ARBA00022553"/>
    </source>
</evidence>
<dbReference type="CDD" id="cd00130">
    <property type="entry name" value="PAS"/>
    <property type="match status" value="1"/>
</dbReference>
<evidence type="ECO:0000313" key="11">
    <source>
        <dbReference type="EMBL" id="TNC72248.1"/>
    </source>
</evidence>
<proteinExistence type="predicted"/>
<dbReference type="AlphaFoldDB" id="A0A5C4NFU8"/>
<keyword evidence="4" id="KW-0808">Transferase</keyword>
<dbReference type="SUPFAM" id="SSF55874">
    <property type="entry name" value="ATPase domain of HSP90 chaperone/DNA topoisomerase II/histidine kinase"/>
    <property type="match status" value="1"/>
</dbReference>
<evidence type="ECO:0000256" key="4">
    <source>
        <dbReference type="ARBA" id="ARBA00022679"/>
    </source>
</evidence>
<keyword evidence="6" id="KW-0418">Kinase</keyword>
<dbReference type="PROSITE" id="PS50109">
    <property type="entry name" value="HIS_KIN"/>
    <property type="match status" value="1"/>
</dbReference>
<dbReference type="InterPro" id="IPR004358">
    <property type="entry name" value="Sig_transdc_His_kin-like_C"/>
</dbReference>
<dbReference type="InterPro" id="IPR000014">
    <property type="entry name" value="PAS"/>
</dbReference>
<dbReference type="GO" id="GO:0004673">
    <property type="term" value="F:protein histidine kinase activity"/>
    <property type="evidence" value="ECO:0007669"/>
    <property type="project" value="UniProtKB-EC"/>
</dbReference>
<dbReference type="EMBL" id="VDFV01000009">
    <property type="protein sequence ID" value="TNC72248.1"/>
    <property type="molecule type" value="Genomic_DNA"/>
</dbReference>
<dbReference type="InterPro" id="IPR003594">
    <property type="entry name" value="HATPase_dom"/>
</dbReference>
<gene>
    <name evidence="11" type="ORF">FHG71_09390</name>
</gene>
<keyword evidence="5" id="KW-0547">Nucleotide-binding</keyword>